<protein>
    <submittedName>
        <fullName evidence="1">Uncharacterized protein</fullName>
    </submittedName>
</protein>
<dbReference type="AlphaFoldDB" id="A0A139SM13"/>
<keyword evidence="2" id="KW-1185">Reference proteome</keyword>
<reference evidence="1 2" key="1">
    <citation type="submission" date="2016-02" db="EMBL/GenBank/DDBJ databases">
        <authorList>
            <person name="Wen L."/>
            <person name="He K."/>
            <person name="Yang H."/>
        </authorList>
    </citation>
    <scope>NUCLEOTIDE SEQUENCE [LARGE SCALE GENOMIC DNA]</scope>
    <source>
        <strain evidence="1 2">CV41</strain>
    </source>
</reference>
<gene>
    <name evidence="1" type="ORF">AXK12_04935</name>
</gene>
<comment type="caution">
    <text evidence="1">The sequence shown here is derived from an EMBL/GenBank/DDBJ whole genome shotgun (WGS) entry which is preliminary data.</text>
</comment>
<dbReference type="RefSeq" id="WP_068711851.1">
    <property type="nucleotide sequence ID" value="NZ_LSZP01000037.1"/>
</dbReference>
<sequence>MKSELNFLVIKNETLFIDGIDFCDTLFIRPKINGMDIIADFYNNDCLAVADEWINASVRSMAALTECHYAWGGSVSLHPFNLGIGPVAKRRSQSPDLKSLLLVALRQGRGKEMGSAAGFPRREESRKAHVPKFGFLFTEPSFAM</sequence>
<organism evidence="1 2">
    <name type="scientific">Cephaloticoccus capnophilus</name>
    <dbReference type="NCBI Taxonomy" id="1548208"/>
    <lineage>
        <taxon>Bacteria</taxon>
        <taxon>Pseudomonadati</taxon>
        <taxon>Verrucomicrobiota</taxon>
        <taxon>Opitutia</taxon>
        <taxon>Opitutales</taxon>
        <taxon>Opitutaceae</taxon>
        <taxon>Cephaloticoccus</taxon>
    </lineage>
</organism>
<evidence type="ECO:0000313" key="1">
    <source>
        <dbReference type="EMBL" id="KXU35598.1"/>
    </source>
</evidence>
<dbReference type="Proteomes" id="UP000071392">
    <property type="component" value="Unassembled WGS sequence"/>
</dbReference>
<dbReference type="EMBL" id="LSZP01000037">
    <property type="protein sequence ID" value="KXU35598.1"/>
    <property type="molecule type" value="Genomic_DNA"/>
</dbReference>
<name>A0A139SM13_9BACT</name>
<evidence type="ECO:0000313" key="2">
    <source>
        <dbReference type="Proteomes" id="UP000071392"/>
    </source>
</evidence>
<accession>A0A139SM13</accession>
<proteinExistence type="predicted"/>